<keyword evidence="1" id="KW-0732">Signal</keyword>
<comment type="caution">
    <text evidence="2">The sequence shown here is derived from an EMBL/GenBank/DDBJ whole genome shotgun (WGS) entry which is preliminary data.</text>
</comment>
<gene>
    <name evidence="2" type="ORF">GDO81_005398</name>
</gene>
<keyword evidence="3" id="KW-1185">Reference proteome</keyword>
<dbReference type="EMBL" id="WNYA01000002">
    <property type="protein sequence ID" value="KAG8586511.1"/>
    <property type="molecule type" value="Genomic_DNA"/>
</dbReference>
<dbReference type="Proteomes" id="UP000824782">
    <property type="component" value="Unassembled WGS sequence"/>
</dbReference>
<name>A0AAV7CNV4_ENGPU</name>
<evidence type="ECO:0000313" key="3">
    <source>
        <dbReference type="Proteomes" id="UP000824782"/>
    </source>
</evidence>
<protein>
    <submittedName>
        <fullName evidence="2">Uncharacterized protein</fullName>
    </submittedName>
</protein>
<reference evidence="2" key="1">
    <citation type="thesis" date="2020" institute="ProQuest LLC" country="789 East Eisenhower Parkway, Ann Arbor, MI, USA">
        <title>Comparative Genomics and Chromosome Evolution.</title>
        <authorList>
            <person name="Mudd A.B."/>
        </authorList>
    </citation>
    <scope>NUCLEOTIDE SEQUENCE</scope>
    <source>
        <strain evidence="2">237g6f4</strain>
        <tissue evidence="2">Blood</tissue>
    </source>
</reference>
<feature type="chain" id="PRO_5043372574" evidence="1">
    <location>
        <begin position="19"/>
        <end position="56"/>
    </location>
</feature>
<accession>A0AAV7CNV4</accession>
<organism evidence="2 3">
    <name type="scientific">Engystomops pustulosus</name>
    <name type="common">Tungara frog</name>
    <name type="synonym">Physalaemus pustulosus</name>
    <dbReference type="NCBI Taxonomy" id="76066"/>
    <lineage>
        <taxon>Eukaryota</taxon>
        <taxon>Metazoa</taxon>
        <taxon>Chordata</taxon>
        <taxon>Craniata</taxon>
        <taxon>Vertebrata</taxon>
        <taxon>Euteleostomi</taxon>
        <taxon>Amphibia</taxon>
        <taxon>Batrachia</taxon>
        <taxon>Anura</taxon>
        <taxon>Neobatrachia</taxon>
        <taxon>Hyloidea</taxon>
        <taxon>Leptodactylidae</taxon>
        <taxon>Leiuperinae</taxon>
        <taxon>Engystomops</taxon>
    </lineage>
</organism>
<feature type="signal peptide" evidence="1">
    <location>
        <begin position="1"/>
        <end position="18"/>
    </location>
</feature>
<proteinExistence type="predicted"/>
<sequence length="56" mass="6156">MIILKMILSCVSLPCALSGNNMVTPVDMKKKTPQHCIECHNVNKETTEKSATLPDV</sequence>
<evidence type="ECO:0000313" key="2">
    <source>
        <dbReference type="EMBL" id="KAG8586511.1"/>
    </source>
</evidence>
<dbReference type="AlphaFoldDB" id="A0AAV7CNV4"/>
<evidence type="ECO:0000256" key="1">
    <source>
        <dbReference type="SAM" id="SignalP"/>
    </source>
</evidence>